<dbReference type="PANTHER" id="PTHR11088:SF58">
    <property type="entry name" value="OS07G0190150 PROTEIN"/>
    <property type="match status" value="1"/>
</dbReference>
<comment type="similarity">
    <text evidence="1">Belongs to the IPP transferase family.</text>
</comment>
<dbReference type="Pfam" id="PF01715">
    <property type="entry name" value="IPPT"/>
    <property type="match status" value="2"/>
</dbReference>
<dbReference type="GO" id="GO:0005524">
    <property type="term" value="F:ATP binding"/>
    <property type="evidence" value="ECO:0007669"/>
    <property type="project" value="UniProtKB-KW"/>
</dbReference>
<evidence type="ECO:0000313" key="7">
    <source>
        <dbReference type="Proteomes" id="UP000604825"/>
    </source>
</evidence>
<dbReference type="OrthoDB" id="775260at2759"/>
<evidence type="ECO:0000256" key="4">
    <source>
        <dbReference type="ARBA" id="ARBA00022741"/>
    </source>
</evidence>
<keyword evidence="2" id="KW-0808">Transferase</keyword>
<dbReference type="GO" id="GO:0052381">
    <property type="term" value="F:tRNA dimethylallyltransferase activity"/>
    <property type="evidence" value="ECO:0007669"/>
    <property type="project" value="TreeGrafter"/>
</dbReference>
<name>A0A811PH83_9POAL</name>
<accession>A0A811PH83</accession>
<dbReference type="InterPro" id="IPR027417">
    <property type="entry name" value="P-loop_NTPase"/>
</dbReference>
<dbReference type="AlphaFoldDB" id="A0A811PH83"/>
<dbReference type="GO" id="GO:0006400">
    <property type="term" value="P:tRNA modification"/>
    <property type="evidence" value="ECO:0007669"/>
    <property type="project" value="TreeGrafter"/>
</dbReference>
<evidence type="ECO:0000256" key="5">
    <source>
        <dbReference type="ARBA" id="ARBA00022840"/>
    </source>
</evidence>
<protein>
    <submittedName>
        <fullName evidence="6">Uncharacterized protein</fullName>
    </submittedName>
</protein>
<proteinExistence type="inferred from homology"/>
<reference evidence="6" key="1">
    <citation type="submission" date="2020-10" db="EMBL/GenBank/DDBJ databases">
        <authorList>
            <person name="Han B."/>
            <person name="Lu T."/>
            <person name="Zhao Q."/>
            <person name="Huang X."/>
            <person name="Zhao Y."/>
        </authorList>
    </citation>
    <scope>NUCLEOTIDE SEQUENCE</scope>
</reference>
<dbReference type="PANTHER" id="PTHR11088">
    <property type="entry name" value="TRNA DIMETHYLALLYLTRANSFERASE"/>
    <property type="match status" value="1"/>
</dbReference>
<evidence type="ECO:0000256" key="3">
    <source>
        <dbReference type="ARBA" id="ARBA00022712"/>
    </source>
</evidence>
<evidence type="ECO:0000256" key="1">
    <source>
        <dbReference type="ARBA" id="ARBA00005842"/>
    </source>
</evidence>
<dbReference type="GO" id="GO:0009691">
    <property type="term" value="P:cytokinin biosynthetic process"/>
    <property type="evidence" value="ECO:0007669"/>
    <property type="project" value="UniProtKB-KW"/>
</dbReference>
<organism evidence="6 7">
    <name type="scientific">Miscanthus lutarioriparius</name>
    <dbReference type="NCBI Taxonomy" id="422564"/>
    <lineage>
        <taxon>Eukaryota</taxon>
        <taxon>Viridiplantae</taxon>
        <taxon>Streptophyta</taxon>
        <taxon>Embryophyta</taxon>
        <taxon>Tracheophyta</taxon>
        <taxon>Spermatophyta</taxon>
        <taxon>Magnoliopsida</taxon>
        <taxon>Liliopsida</taxon>
        <taxon>Poales</taxon>
        <taxon>Poaceae</taxon>
        <taxon>PACMAD clade</taxon>
        <taxon>Panicoideae</taxon>
        <taxon>Andropogonodae</taxon>
        <taxon>Andropogoneae</taxon>
        <taxon>Saccharinae</taxon>
        <taxon>Miscanthus</taxon>
    </lineage>
</organism>
<keyword evidence="4" id="KW-0547">Nucleotide-binding</keyword>
<evidence type="ECO:0000256" key="2">
    <source>
        <dbReference type="ARBA" id="ARBA00022679"/>
    </source>
</evidence>
<gene>
    <name evidence="6" type="ORF">NCGR_LOCUS27260</name>
</gene>
<sequence>MGATGGEVINADKIQIYAGLDIATNKIRPNDQGGIPHHLIGVISSIADDVYVPSFRSIATTTTESIARCGRVPVLVVEELKEYFDTTLAHKIGNHTGLAKAIGVRELSKYFGGGMSLSDSIDEMKANTKALAKSQTTKIRHIAGVWGWPMCVVDSTEAIRCHLSGGDHSTEDISWECDVSSPAIAIVDKFLHS</sequence>
<dbReference type="Proteomes" id="UP000604825">
    <property type="component" value="Unassembled WGS sequence"/>
</dbReference>
<keyword evidence="5" id="KW-0067">ATP-binding</keyword>
<dbReference type="EMBL" id="CAJGYO010000007">
    <property type="protein sequence ID" value="CAD6241515.1"/>
    <property type="molecule type" value="Genomic_DNA"/>
</dbReference>
<dbReference type="GO" id="GO:0005739">
    <property type="term" value="C:mitochondrion"/>
    <property type="evidence" value="ECO:0007669"/>
    <property type="project" value="TreeGrafter"/>
</dbReference>
<keyword evidence="3" id="KW-0203">Cytokinin biosynthesis</keyword>
<comment type="caution">
    <text evidence="6">The sequence shown here is derived from an EMBL/GenBank/DDBJ whole genome shotgun (WGS) entry which is preliminary data.</text>
</comment>
<dbReference type="InterPro" id="IPR039657">
    <property type="entry name" value="Dimethylallyltransferase"/>
</dbReference>
<dbReference type="Gene3D" id="3.40.50.300">
    <property type="entry name" value="P-loop containing nucleotide triphosphate hydrolases"/>
    <property type="match status" value="2"/>
</dbReference>
<keyword evidence="7" id="KW-1185">Reference proteome</keyword>
<evidence type="ECO:0000313" key="6">
    <source>
        <dbReference type="EMBL" id="CAD6241515.1"/>
    </source>
</evidence>